<reference evidence="1 2" key="1">
    <citation type="journal article" date="2019" name="Nat. Ecol. Evol.">
        <title>Megaphylogeny resolves global patterns of mushroom evolution.</title>
        <authorList>
            <person name="Varga T."/>
            <person name="Krizsan K."/>
            <person name="Foldi C."/>
            <person name="Dima B."/>
            <person name="Sanchez-Garcia M."/>
            <person name="Sanchez-Ramirez S."/>
            <person name="Szollosi G.J."/>
            <person name="Szarkandi J.G."/>
            <person name="Papp V."/>
            <person name="Albert L."/>
            <person name="Andreopoulos W."/>
            <person name="Angelini C."/>
            <person name="Antonin V."/>
            <person name="Barry K.W."/>
            <person name="Bougher N.L."/>
            <person name="Buchanan P."/>
            <person name="Buyck B."/>
            <person name="Bense V."/>
            <person name="Catcheside P."/>
            <person name="Chovatia M."/>
            <person name="Cooper J."/>
            <person name="Damon W."/>
            <person name="Desjardin D."/>
            <person name="Finy P."/>
            <person name="Geml J."/>
            <person name="Haridas S."/>
            <person name="Hughes K."/>
            <person name="Justo A."/>
            <person name="Karasinski D."/>
            <person name="Kautmanova I."/>
            <person name="Kiss B."/>
            <person name="Kocsube S."/>
            <person name="Kotiranta H."/>
            <person name="LaButti K.M."/>
            <person name="Lechner B.E."/>
            <person name="Liimatainen K."/>
            <person name="Lipzen A."/>
            <person name="Lukacs Z."/>
            <person name="Mihaltcheva S."/>
            <person name="Morgado L.N."/>
            <person name="Niskanen T."/>
            <person name="Noordeloos M.E."/>
            <person name="Ohm R.A."/>
            <person name="Ortiz-Santana B."/>
            <person name="Ovrebo C."/>
            <person name="Racz N."/>
            <person name="Riley R."/>
            <person name="Savchenko A."/>
            <person name="Shiryaev A."/>
            <person name="Soop K."/>
            <person name="Spirin V."/>
            <person name="Szebenyi C."/>
            <person name="Tomsovsky M."/>
            <person name="Tulloss R.E."/>
            <person name="Uehling J."/>
            <person name="Grigoriev I.V."/>
            <person name="Vagvolgyi C."/>
            <person name="Papp T."/>
            <person name="Martin F.M."/>
            <person name="Miettinen O."/>
            <person name="Hibbett D.S."/>
            <person name="Nagy L.G."/>
        </authorList>
    </citation>
    <scope>NUCLEOTIDE SEQUENCE [LARGE SCALE GENOMIC DNA]</scope>
    <source>
        <strain evidence="1 2">NL-1719</strain>
    </source>
</reference>
<sequence length="1064" mass="116875">MSLRALLYAYVLGGFTFIPLIIVAAIFWTFYTSVPVEDGDTKKPVKAATDANSLEADKIEQPEETPISGLNDAPRPRKGWLTMRHTFEEPSLEGGYVTFVRSFLDARSKDPKKSRPKDTWYAVLKGKVLFLYEDEEMTECEAAVELGSHEVVIFPEDQPDGELFARRNAICLKPKIFTVAEKEFDKTDTRRRREVIREQSSTRPRWFMFVRNTDEMEDWYLALLHAAEQPAQTPTLAPLLPVFEPADMAHLVSTLDEQPDVIPMRWLNALIGRVFFSYYRTHTLESYIIGRLMKKLSKVKRPSFLTHIAIKEVSVGNRAPQLSKPMLKELTKEGDAALEVHLHYKGEIRITAEATVTIDLGSRFKAYTVKLVLAVVLKELDGNLLIKLKRPPSNRLWYAFTQTPQMSLSVEPIVSDRQITWSMILGQLESFLKGVIQDSVVLPHMDDIAFFESLPYHYRGGIWADASRHEQPPASATEGMVAPDMSTETNPTSSTTSSPTPSEPESAPPQIYTTEEPKSDDASEAPTTQSAPTVMQQETPNRRKSWFTAARPEDLNAAKEQYGYDADSSDRGRTTKTERPHLARSRSRPKMQDKAAVERNERLDSDDSVSQASSSPPRQSPPSTCRPSSRHSSKPSILDNFPTSSYVDPFSNSPQRNAESARSFTNTSNSSGTSATGFLSTLKSRDKQAIKDSAKETMRKWANNWGNMRNKDGAQHEDAPDHGSVGSRAHDHESPSRSSYAEVRAAVAQRKERNTHSELSSDADESPVRSNPPESFNGKRLSSGPFGLTATRSEGPDLSTSPAHASTMERLISTKRSSPTISRVNTEADPKDLMTEDVPKPAPIQSQPQAKMMTIPGIHASHKNEVMSMGYVAPTPAPPPAAPKPTIPSIQDVYRLWKGPGSGQAEGSEPSPSETAPPPAISEDGDIDVTPDTPVKSQSTPAAIPRMVPPPLPPRSTPVVATRAPTTSAQRSSLDDSQESMTPSATFVSLVSSTVSPSSASEALKSIASKDENTRTLASLEGETNTPNGLVTPKKPSPSVQDLTVGSTSSPPPLPPRRVQASAA</sequence>
<name>A0ACD3BJV4_9AGAR</name>
<organism evidence="1 2">
    <name type="scientific">Pluteus cervinus</name>
    <dbReference type="NCBI Taxonomy" id="181527"/>
    <lineage>
        <taxon>Eukaryota</taxon>
        <taxon>Fungi</taxon>
        <taxon>Dikarya</taxon>
        <taxon>Basidiomycota</taxon>
        <taxon>Agaricomycotina</taxon>
        <taxon>Agaricomycetes</taxon>
        <taxon>Agaricomycetidae</taxon>
        <taxon>Agaricales</taxon>
        <taxon>Pluteineae</taxon>
        <taxon>Pluteaceae</taxon>
        <taxon>Pluteus</taxon>
    </lineage>
</organism>
<keyword evidence="2" id="KW-1185">Reference proteome</keyword>
<proteinExistence type="predicted"/>
<dbReference type="EMBL" id="ML208259">
    <property type="protein sequence ID" value="TFK77512.1"/>
    <property type="molecule type" value="Genomic_DNA"/>
</dbReference>
<dbReference type="Proteomes" id="UP000308600">
    <property type="component" value="Unassembled WGS sequence"/>
</dbReference>
<evidence type="ECO:0000313" key="2">
    <source>
        <dbReference type="Proteomes" id="UP000308600"/>
    </source>
</evidence>
<protein>
    <submittedName>
        <fullName evidence="1">Uncharacterized protein</fullName>
    </submittedName>
</protein>
<gene>
    <name evidence="1" type="ORF">BDN72DRAFT_830678</name>
</gene>
<accession>A0ACD3BJV4</accession>
<evidence type="ECO:0000313" key="1">
    <source>
        <dbReference type="EMBL" id="TFK77512.1"/>
    </source>
</evidence>